<dbReference type="Proteomes" id="UP001177021">
    <property type="component" value="Unassembled WGS sequence"/>
</dbReference>
<organism evidence="1 2">
    <name type="scientific">Trifolium pratense</name>
    <name type="common">Red clover</name>
    <dbReference type="NCBI Taxonomy" id="57577"/>
    <lineage>
        <taxon>Eukaryota</taxon>
        <taxon>Viridiplantae</taxon>
        <taxon>Streptophyta</taxon>
        <taxon>Embryophyta</taxon>
        <taxon>Tracheophyta</taxon>
        <taxon>Spermatophyta</taxon>
        <taxon>Magnoliopsida</taxon>
        <taxon>eudicotyledons</taxon>
        <taxon>Gunneridae</taxon>
        <taxon>Pentapetalae</taxon>
        <taxon>rosids</taxon>
        <taxon>fabids</taxon>
        <taxon>Fabales</taxon>
        <taxon>Fabaceae</taxon>
        <taxon>Papilionoideae</taxon>
        <taxon>50 kb inversion clade</taxon>
        <taxon>NPAAA clade</taxon>
        <taxon>Hologalegina</taxon>
        <taxon>IRL clade</taxon>
        <taxon>Trifolieae</taxon>
        <taxon>Trifolium</taxon>
    </lineage>
</organism>
<name>A0ACB0IZ54_TRIPR</name>
<proteinExistence type="predicted"/>
<comment type="caution">
    <text evidence="1">The sequence shown here is derived from an EMBL/GenBank/DDBJ whole genome shotgun (WGS) entry which is preliminary data.</text>
</comment>
<evidence type="ECO:0000313" key="2">
    <source>
        <dbReference type="Proteomes" id="UP001177021"/>
    </source>
</evidence>
<reference evidence="1" key="1">
    <citation type="submission" date="2023-10" db="EMBL/GenBank/DDBJ databases">
        <authorList>
            <person name="Rodriguez Cubillos JULIANA M."/>
            <person name="De Vega J."/>
        </authorList>
    </citation>
    <scope>NUCLEOTIDE SEQUENCE</scope>
</reference>
<evidence type="ECO:0000313" key="1">
    <source>
        <dbReference type="EMBL" id="CAJ2636212.1"/>
    </source>
</evidence>
<dbReference type="EMBL" id="CASHSV030000002">
    <property type="protein sequence ID" value="CAJ2636212.1"/>
    <property type="molecule type" value="Genomic_DNA"/>
</dbReference>
<gene>
    <name evidence="1" type="ORF">MILVUS5_LOCUS6740</name>
</gene>
<keyword evidence="2" id="KW-1185">Reference proteome</keyword>
<accession>A0ACB0IZ54</accession>
<sequence length="404" mass="46135">MATPTTNVKKMKMVSSNSNYIPDHLSFSILSKLPVKSLKRFSIVRKSWSLLIQNPNFINIFRNNLISNSHPLYGGDGDVSLVLNQFVGTYDWNIYLISGKKFEKKVKLDLPLPFHLPQVGVTPIRVVDSAINGILCIYDCDGVHTTTVLWNPATEEKIVIPPGHAEFQSEFMTQIFPHGFGYDRVGDDYKIIQHVNYYTIDDENHLLHLEDVMPDPFWEIFSLRSNSWRKIDFDMPTIYSIFNSAVYFNGMCHWLGESDTLLVSFKLCNEVYFVTPLPLEDTQYDDDFVVSLTVLNESVAIITNWKNTTSFQISILGEFGVEESWIRLFDVELLSTIERLIGAGEKGNIFFRRDDGELVCFDLTTGLIEEIGIKGERCWCQIAIYKKNPHLIGDKQAISFPANA</sequence>
<protein>
    <submittedName>
        <fullName evidence="1">Uncharacterized protein</fullName>
    </submittedName>
</protein>